<evidence type="ECO:0000256" key="1">
    <source>
        <dbReference type="ARBA" id="ARBA00022723"/>
    </source>
</evidence>
<dbReference type="OrthoDB" id="9791297at2"/>
<sequence length="116" mass="12642">MKIMPTEAAQAVHFDSEAARGVTGRVVIGRIDGANNFCMRRFDLAPGGHTPRHAHAWEHEIFFHAGEGEVYHDGQWTRVVPGDAVFVPGDQEHQIRNAGDSALTFICLVPAGAPEI</sequence>
<dbReference type="Gene3D" id="2.60.120.10">
    <property type="entry name" value="Jelly Rolls"/>
    <property type="match status" value="1"/>
</dbReference>
<feature type="domain" description="Cupin type-2" evidence="2">
    <location>
        <begin position="41"/>
        <end position="108"/>
    </location>
</feature>
<dbReference type="EMBL" id="FORX01000002">
    <property type="protein sequence ID" value="SFJ30536.1"/>
    <property type="molecule type" value="Genomic_DNA"/>
</dbReference>
<dbReference type="PANTHER" id="PTHR35848:SF6">
    <property type="entry name" value="CUPIN TYPE-2 DOMAIN-CONTAINING PROTEIN"/>
    <property type="match status" value="1"/>
</dbReference>
<protein>
    <submittedName>
        <fullName evidence="3">Cupin domain protein</fullName>
    </submittedName>
</protein>
<dbReference type="InterPro" id="IPR051610">
    <property type="entry name" value="GPI/OXD"/>
</dbReference>
<dbReference type="InterPro" id="IPR011051">
    <property type="entry name" value="RmlC_Cupin_sf"/>
</dbReference>
<dbReference type="PANTHER" id="PTHR35848">
    <property type="entry name" value="OXALATE-BINDING PROTEIN"/>
    <property type="match status" value="1"/>
</dbReference>
<evidence type="ECO:0000313" key="3">
    <source>
        <dbReference type="EMBL" id="SFJ30536.1"/>
    </source>
</evidence>
<evidence type="ECO:0000259" key="2">
    <source>
        <dbReference type="Pfam" id="PF07883"/>
    </source>
</evidence>
<reference evidence="4" key="1">
    <citation type="submission" date="2016-10" db="EMBL/GenBank/DDBJ databases">
        <authorList>
            <person name="Varghese N."/>
            <person name="Submissions S."/>
        </authorList>
    </citation>
    <scope>NUCLEOTIDE SEQUENCE [LARGE SCALE GENOMIC DNA]</scope>
    <source>
        <strain evidence="4">DSM 5918</strain>
    </source>
</reference>
<dbReference type="CDD" id="cd02222">
    <property type="entry name" value="cupin_TM1459-like"/>
    <property type="match status" value="1"/>
</dbReference>
<dbReference type="STRING" id="52560.SAMN04488082_102261"/>
<organism evidence="3 4">
    <name type="scientific">Desulfomicrobium apsheronum</name>
    <dbReference type="NCBI Taxonomy" id="52560"/>
    <lineage>
        <taxon>Bacteria</taxon>
        <taxon>Pseudomonadati</taxon>
        <taxon>Thermodesulfobacteriota</taxon>
        <taxon>Desulfovibrionia</taxon>
        <taxon>Desulfovibrionales</taxon>
        <taxon>Desulfomicrobiaceae</taxon>
        <taxon>Desulfomicrobium</taxon>
    </lineage>
</organism>
<dbReference type="GO" id="GO:0046872">
    <property type="term" value="F:metal ion binding"/>
    <property type="evidence" value="ECO:0007669"/>
    <property type="project" value="UniProtKB-KW"/>
</dbReference>
<dbReference type="AlphaFoldDB" id="A0A1I3QBM5"/>
<keyword evidence="4" id="KW-1185">Reference proteome</keyword>
<dbReference type="Pfam" id="PF07883">
    <property type="entry name" value="Cupin_2"/>
    <property type="match status" value="1"/>
</dbReference>
<evidence type="ECO:0000313" key="4">
    <source>
        <dbReference type="Proteomes" id="UP000198635"/>
    </source>
</evidence>
<dbReference type="SUPFAM" id="SSF51182">
    <property type="entry name" value="RmlC-like cupins"/>
    <property type="match status" value="1"/>
</dbReference>
<gene>
    <name evidence="3" type="ORF">SAMN04488082_102261</name>
</gene>
<accession>A0A1I3QBM5</accession>
<dbReference type="InterPro" id="IPR014710">
    <property type="entry name" value="RmlC-like_jellyroll"/>
</dbReference>
<dbReference type="Proteomes" id="UP000198635">
    <property type="component" value="Unassembled WGS sequence"/>
</dbReference>
<name>A0A1I3QBM5_9BACT</name>
<dbReference type="RefSeq" id="WP_092372725.1">
    <property type="nucleotide sequence ID" value="NZ_FORX01000002.1"/>
</dbReference>
<dbReference type="InterPro" id="IPR013096">
    <property type="entry name" value="Cupin_2"/>
</dbReference>
<proteinExistence type="predicted"/>
<keyword evidence="1" id="KW-0479">Metal-binding</keyword>